<evidence type="ECO:0000313" key="5">
    <source>
        <dbReference type="EMBL" id="CAB5054228.1"/>
    </source>
</evidence>
<evidence type="ECO:0000313" key="4">
    <source>
        <dbReference type="EMBL" id="CAB4913324.1"/>
    </source>
</evidence>
<gene>
    <name evidence="1" type="ORF">UFOPK2289_01110</name>
    <name evidence="2" type="ORF">UFOPK2822_00415</name>
    <name evidence="3" type="ORF">UFOPK3346_00277</name>
    <name evidence="4" type="ORF">UFOPK3670_00193</name>
    <name evidence="5" type="ORF">UFOPK4308_00304</name>
</gene>
<sequence length="326" mass="36373">MTHLPNTPRLELLGGEIGILLLNSFPGANSWAHSLHSAGYSVLAPNLNLSPLTWDHIDARAWQEKISEAKEAFTFLQTRCQKIFLAGFDSDGSVALKLAITLENQIEGLILIETSLPPERRVFKKWGKIDEELLLIEQPLLLLYCEKERDNNQDDSIFIADEVSSPFIREIILEESFHTSKESHDGPLLVEESIAFISEISSGVWINDINDDDDSDLIDAEFASIVAGLSLDESTPSTYLDELDLEDPDEHFTRPNPRLEPIADKGERNAIFAMIAGPMYAVGAAIFSFDPFGIEPWPGVIAFFAGLFTFLYKLRDDFLDDDGAIL</sequence>
<protein>
    <submittedName>
        <fullName evidence="5">Unannotated protein</fullName>
    </submittedName>
</protein>
<dbReference type="EMBL" id="CAEZZC010000004">
    <property type="protein sequence ID" value="CAB4744548.1"/>
    <property type="molecule type" value="Genomic_DNA"/>
</dbReference>
<dbReference type="InterPro" id="IPR029058">
    <property type="entry name" value="AB_hydrolase_fold"/>
</dbReference>
<dbReference type="EMBL" id="CAEZWT010000036">
    <property type="protein sequence ID" value="CAB4670532.1"/>
    <property type="molecule type" value="Genomic_DNA"/>
</dbReference>
<evidence type="ECO:0000313" key="2">
    <source>
        <dbReference type="EMBL" id="CAB4744548.1"/>
    </source>
</evidence>
<dbReference type="EMBL" id="CAFBMV010000001">
    <property type="protein sequence ID" value="CAB4913324.1"/>
    <property type="molecule type" value="Genomic_DNA"/>
</dbReference>
<evidence type="ECO:0000313" key="1">
    <source>
        <dbReference type="EMBL" id="CAB4670532.1"/>
    </source>
</evidence>
<name>A0A6J7TQ49_9ZZZZ</name>
<reference evidence="5" key="1">
    <citation type="submission" date="2020-05" db="EMBL/GenBank/DDBJ databases">
        <authorList>
            <person name="Chiriac C."/>
            <person name="Salcher M."/>
            <person name="Ghai R."/>
            <person name="Kavagutti S V."/>
        </authorList>
    </citation>
    <scope>NUCLEOTIDE SEQUENCE</scope>
</reference>
<organism evidence="5">
    <name type="scientific">freshwater metagenome</name>
    <dbReference type="NCBI Taxonomy" id="449393"/>
    <lineage>
        <taxon>unclassified sequences</taxon>
        <taxon>metagenomes</taxon>
        <taxon>ecological metagenomes</taxon>
    </lineage>
</organism>
<dbReference type="EMBL" id="CAFBQL010000002">
    <property type="protein sequence ID" value="CAB5054228.1"/>
    <property type="molecule type" value="Genomic_DNA"/>
</dbReference>
<dbReference type="EMBL" id="CAFBLE010000002">
    <property type="protein sequence ID" value="CAB4857593.1"/>
    <property type="molecule type" value="Genomic_DNA"/>
</dbReference>
<dbReference type="SUPFAM" id="SSF53474">
    <property type="entry name" value="alpha/beta-Hydrolases"/>
    <property type="match status" value="1"/>
</dbReference>
<dbReference type="Gene3D" id="3.40.50.1820">
    <property type="entry name" value="alpha/beta hydrolase"/>
    <property type="match status" value="1"/>
</dbReference>
<proteinExistence type="predicted"/>
<evidence type="ECO:0000313" key="3">
    <source>
        <dbReference type="EMBL" id="CAB4857593.1"/>
    </source>
</evidence>
<accession>A0A6J7TQ49</accession>
<dbReference type="AlphaFoldDB" id="A0A6J7TQ49"/>